<dbReference type="PANTHER" id="PTHR12304">
    <property type="entry name" value="INOSINE-URIDINE PREFERRING NUCLEOSIDE HYDROLASE"/>
    <property type="match status" value="1"/>
</dbReference>
<evidence type="ECO:0000313" key="5">
    <source>
        <dbReference type="Proteomes" id="UP001279553"/>
    </source>
</evidence>
<dbReference type="PROSITE" id="PS01247">
    <property type="entry name" value="IUNH"/>
    <property type="match status" value="1"/>
</dbReference>
<dbReference type="GO" id="GO:0045437">
    <property type="term" value="F:uridine nucleosidase activity"/>
    <property type="evidence" value="ECO:0007669"/>
    <property type="project" value="UniProtKB-ARBA"/>
</dbReference>
<organism evidence="4 5">
    <name type="scientific">Acidiphilium acidophilum</name>
    <name type="common">Thiobacillus acidophilus</name>
    <dbReference type="NCBI Taxonomy" id="76588"/>
    <lineage>
        <taxon>Bacteria</taxon>
        <taxon>Pseudomonadati</taxon>
        <taxon>Pseudomonadota</taxon>
        <taxon>Alphaproteobacteria</taxon>
        <taxon>Acetobacterales</taxon>
        <taxon>Acidocellaceae</taxon>
        <taxon>Acidiphilium</taxon>
    </lineage>
</organism>
<accession>A0AAW9DUN4</accession>
<protein>
    <submittedName>
        <fullName evidence="4">Nucleoside hydrolase</fullName>
    </submittedName>
</protein>
<name>A0AAW9DUN4_ACIAO</name>
<dbReference type="SUPFAM" id="SSF53590">
    <property type="entry name" value="Nucleoside hydrolase"/>
    <property type="match status" value="1"/>
</dbReference>
<dbReference type="PANTHER" id="PTHR12304:SF4">
    <property type="entry name" value="URIDINE NUCLEOSIDASE"/>
    <property type="match status" value="1"/>
</dbReference>
<dbReference type="AlphaFoldDB" id="A0AAW9DUN4"/>
<dbReference type="InterPro" id="IPR036452">
    <property type="entry name" value="Ribo_hydro-like"/>
</dbReference>
<dbReference type="EMBL" id="JAWXYB010000018">
    <property type="protein sequence ID" value="MDX5932415.1"/>
    <property type="molecule type" value="Genomic_DNA"/>
</dbReference>
<feature type="domain" description="Inosine/uridine-preferring nucleoside hydrolase" evidence="3">
    <location>
        <begin position="4"/>
        <end position="309"/>
    </location>
</feature>
<evidence type="ECO:0000259" key="3">
    <source>
        <dbReference type="Pfam" id="PF01156"/>
    </source>
</evidence>
<keyword evidence="5" id="KW-1185">Reference proteome</keyword>
<keyword evidence="2" id="KW-0326">Glycosidase</keyword>
<dbReference type="GO" id="GO:0006152">
    <property type="term" value="P:purine nucleoside catabolic process"/>
    <property type="evidence" value="ECO:0007669"/>
    <property type="project" value="TreeGrafter"/>
</dbReference>
<dbReference type="RefSeq" id="WP_319615265.1">
    <property type="nucleotide sequence ID" value="NZ_JAWXYB010000018.1"/>
</dbReference>
<dbReference type="InterPro" id="IPR015910">
    <property type="entry name" value="I/U_nuclsd_hydro_CS"/>
</dbReference>
<sequence length="319" mass="33097">MRHIIIDTDTASDDAIALIMALRAPGVIVDAITIVSGNVAVAQGSVNARIVLDLCGAAIPVFEGADRPLVKPRADASYFHGIDGLGDAGFPAPVHGVTPGHGAVELVRRFGEAPGAIDLVTLGPLTNVALALRLEPRLAQWVRHCTIMGGNPGGIGNVTPAAEYNIWCDPEAAAIVLESGMAITLVGWDLSRDAACLDQADMARLRGSSHEAARFAMACSETALRAATGTQAEPGLPLPDPVAMAVALDDRIVTDRVDARVAVPTEGYARGATLVDLLGVAGGDNSDPAWRHAGPGIDVIRRIDIGGFKSMLFAAVERD</sequence>
<dbReference type="GO" id="GO:0005829">
    <property type="term" value="C:cytosol"/>
    <property type="evidence" value="ECO:0007669"/>
    <property type="project" value="TreeGrafter"/>
</dbReference>
<proteinExistence type="predicted"/>
<dbReference type="GO" id="GO:0008477">
    <property type="term" value="F:purine nucleosidase activity"/>
    <property type="evidence" value="ECO:0007669"/>
    <property type="project" value="TreeGrafter"/>
</dbReference>
<reference evidence="4 5" key="1">
    <citation type="submission" date="2023-11" db="EMBL/GenBank/DDBJ databases">
        <title>MicrobeMod: A computational toolkit for identifying prokaryotic methylation and restriction-modification with nanopore sequencing.</title>
        <authorList>
            <person name="Crits-Christoph A."/>
            <person name="Kang S.C."/>
            <person name="Lee H."/>
            <person name="Ostrov N."/>
        </authorList>
    </citation>
    <scope>NUCLEOTIDE SEQUENCE [LARGE SCALE GENOMIC DNA]</scope>
    <source>
        <strain evidence="4 5">DSMZ 700</strain>
    </source>
</reference>
<dbReference type="Pfam" id="PF01156">
    <property type="entry name" value="IU_nuc_hydro"/>
    <property type="match status" value="1"/>
</dbReference>
<keyword evidence="1 4" id="KW-0378">Hydrolase</keyword>
<comment type="caution">
    <text evidence="4">The sequence shown here is derived from an EMBL/GenBank/DDBJ whole genome shotgun (WGS) entry which is preliminary data.</text>
</comment>
<dbReference type="Gene3D" id="3.90.245.10">
    <property type="entry name" value="Ribonucleoside hydrolase-like"/>
    <property type="match status" value="1"/>
</dbReference>
<dbReference type="InterPro" id="IPR001910">
    <property type="entry name" value="Inosine/uridine_hydrolase_dom"/>
</dbReference>
<evidence type="ECO:0000313" key="4">
    <source>
        <dbReference type="EMBL" id="MDX5932415.1"/>
    </source>
</evidence>
<evidence type="ECO:0000256" key="1">
    <source>
        <dbReference type="ARBA" id="ARBA00022801"/>
    </source>
</evidence>
<gene>
    <name evidence="4" type="ORF">SIL87_16790</name>
</gene>
<evidence type="ECO:0000256" key="2">
    <source>
        <dbReference type="ARBA" id="ARBA00023295"/>
    </source>
</evidence>
<dbReference type="InterPro" id="IPR023186">
    <property type="entry name" value="IUNH"/>
</dbReference>
<dbReference type="Proteomes" id="UP001279553">
    <property type="component" value="Unassembled WGS sequence"/>
</dbReference>